<reference evidence="1" key="1">
    <citation type="submission" date="2021-01" db="EMBL/GenBank/DDBJ databases">
        <authorList>
            <consortium name="Genoscope - CEA"/>
            <person name="William W."/>
        </authorList>
    </citation>
    <scope>NUCLEOTIDE SEQUENCE</scope>
</reference>
<dbReference type="AlphaFoldDB" id="A0A8S1JQN8"/>
<protein>
    <submittedName>
        <fullName evidence="1">Uncharacterized protein</fullName>
    </submittedName>
</protein>
<dbReference type="PANTHER" id="PTHR10055">
    <property type="entry name" value="TRYPTOPHANYL-TRNA SYNTHETASE"/>
    <property type="match status" value="1"/>
</dbReference>
<dbReference type="GO" id="GO:0004830">
    <property type="term" value="F:tryptophan-tRNA ligase activity"/>
    <property type="evidence" value="ECO:0007669"/>
    <property type="project" value="TreeGrafter"/>
</dbReference>
<name>A0A8S1JQN8_PARPR</name>
<gene>
    <name evidence="1" type="ORF">PPRIM_AZ9-3.1.T0060337</name>
</gene>
<dbReference type="OMA" id="IMMTSEI"/>
<organism evidence="1 2">
    <name type="scientific">Paramecium primaurelia</name>
    <dbReference type="NCBI Taxonomy" id="5886"/>
    <lineage>
        <taxon>Eukaryota</taxon>
        <taxon>Sar</taxon>
        <taxon>Alveolata</taxon>
        <taxon>Ciliophora</taxon>
        <taxon>Intramacronucleata</taxon>
        <taxon>Oligohymenophorea</taxon>
        <taxon>Peniculida</taxon>
        <taxon>Parameciidae</taxon>
        <taxon>Paramecium</taxon>
    </lineage>
</organism>
<dbReference type="GO" id="GO:0006436">
    <property type="term" value="P:tryptophanyl-tRNA aminoacylation"/>
    <property type="evidence" value="ECO:0007669"/>
    <property type="project" value="TreeGrafter"/>
</dbReference>
<comment type="caution">
    <text evidence="1">The sequence shown here is derived from an EMBL/GenBank/DDBJ whole genome shotgun (WGS) entry which is preliminary data.</text>
</comment>
<evidence type="ECO:0000313" key="1">
    <source>
        <dbReference type="EMBL" id="CAD8044255.1"/>
    </source>
</evidence>
<evidence type="ECO:0000313" key="2">
    <source>
        <dbReference type="Proteomes" id="UP000688137"/>
    </source>
</evidence>
<keyword evidence="2" id="KW-1185">Reference proteome</keyword>
<proteinExistence type="predicted"/>
<accession>A0A8S1JQN8</accession>
<sequence>MNLIIVAKYLIQPFQLLHPCLHHLNISKERMKLCVQSLKVQITSRMTKDLFNKLKVPKAECIHSLFLPGLQGVIMNGLLNNTNMGTTNPTQAIFLRVIPKEIEEKVNKQLIILDKINCFVWGLQDYKWTQIKGSDLSIDVPYDYSRFFLEDDIRLQEIRDLYGKSIMMTSEIKKELITVFTKIVKVHQWELL</sequence>
<dbReference type="EMBL" id="CAJJDM010000003">
    <property type="protein sequence ID" value="CAD8044255.1"/>
    <property type="molecule type" value="Genomic_DNA"/>
</dbReference>
<dbReference type="Proteomes" id="UP000688137">
    <property type="component" value="Unassembled WGS sequence"/>
</dbReference>
<dbReference type="PANTHER" id="PTHR10055:SF1">
    <property type="entry name" value="TRYPTOPHAN--TRNA LIGASE, CYTOPLASMIC"/>
    <property type="match status" value="1"/>
</dbReference>
<dbReference type="GO" id="GO:0005737">
    <property type="term" value="C:cytoplasm"/>
    <property type="evidence" value="ECO:0007669"/>
    <property type="project" value="TreeGrafter"/>
</dbReference>